<evidence type="ECO:0000313" key="3">
    <source>
        <dbReference type="Proteomes" id="UP000319836"/>
    </source>
</evidence>
<accession>A0A538U129</accession>
<evidence type="ECO:0000313" key="2">
    <source>
        <dbReference type="EMBL" id="TMQ69511.1"/>
    </source>
</evidence>
<keyword evidence="1" id="KW-0472">Membrane</keyword>
<feature type="transmembrane region" description="Helical" evidence="1">
    <location>
        <begin position="43"/>
        <end position="62"/>
    </location>
</feature>
<name>A0A538U129_UNCEI</name>
<proteinExistence type="predicted"/>
<comment type="caution">
    <text evidence="2">The sequence shown here is derived from an EMBL/GenBank/DDBJ whole genome shotgun (WGS) entry which is preliminary data.</text>
</comment>
<dbReference type="Proteomes" id="UP000319836">
    <property type="component" value="Unassembled WGS sequence"/>
</dbReference>
<reference evidence="2 3" key="1">
    <citation type="journal article" date="2019" name="Nat. Microbiol.">
        <title>Mediterranean grassland soil C-N compound turnover is dependent on rainfall and depth, and is mediated by genomically divergent microorganisms.</title>
        <authorList>
            <person name="Diamond S."/>
            <person name="Andeer P.F."/>
            <person name="Li Z."/>
            <person name="Crits-Christoph A."/>
            <person name="Burstein D."/>
            <person name="Anantharaman K."/>
            <person name="Lane K.R."/>
            <person name="Thomas B.C."/>
            <person name="Pan C."/>
            <person name="Northen T.R."/>
            <person name="Banfield J.F."/>
        </authorList>
    </citation>
    <scope>NUCLEOTIDE SEQUENCE [LARGE SCALE GENOMIC DNA]</scope>
    <source>
        <strain evidence="2">WS_10</strain>
    </source>
</reference>
<sequence>MDERFMHGLKREPAAEFDQALRARLRREEEVAADRREARRAPWAPLLAPALLVALLASVILFPSVRASAQAFLDLFRIHNFTAVSVSADRMKQLEDGKLDLKSLIGDRVQTVTDPGPAHVVASAALAGAATGFIVKTPATLPAGLQADTVSWRGAGEAQITADVARLRQVLDALDIHDVSVPTSIDGQKIDFKMSPVVRQRFDTADLRADLLQAKSPEIGLPAGVNLAELGEIGLRILGLDATEARRLAQSIDWRSTMLIPVPANAGSFRQVEVSGNPGLLVTISVTTSDGKRREGAIVLWSQGDMVYALNGNLSSADLLQMANSVQ</sequence>
<organism evidence="2 3">
    <name type="scientific">Eiseniibacteriota bacterium</name>
    <dbReference type="NCBI Taxonomy" id="2212470"/>
    <lineage>
        <taxon>Bacteria</taxon>
        <taxon>Candidatus Eiseniibacteriota</taxon>
    </lineage>
</organism>
<keyword evidence="1" id="KW-1133">Transmembrane helix</keyword>
<evidence type="ECO:0000256" key="1">
    <source>
        <dbReference type="SAM" id="Phobius"/>
    </source>
</evidence>
<protein>
    <submittedName>
        <fullName evidence="2">Uncharacterized protein</fullName>
    </submittedName>
</protein>
<keyword evidence="1" id="KW-0812">Transmembrane</keyword>
<dbReference type="EMBL" id="VBPA01000290">
    <property type="protein sequence ID" value="TMQ69511.1"/>
    <property type="molecule type" value="Genomic_DNA"/>
</dbReference>
<dbReference type="AlphaFoldDB" id="A0A538U129"/>
<gene>
    <name evidence="2" type="ORF">E6K80_11435</name>
</gene>